<organism evidence="3 4">
    <name type="scientific">Tsukamurella pseudospumae</name>
    <dbReference type="NCBI Taxonomy" id="239498"/>
    <lineage>
        <taxon>Bacteria</taxon>
        <taxon>Bacillati</taxon>
        <taxon>Actinomycetota</taxon>
        <taxon>Actinomycetes</taxon>
        <taxon>Mycobacteriales</taxon>
        <taxon>Tsukamurellaceae</taxon>
        <taxon>Tsukamurella</taxon>
    </lineage>
</organism>
<accession>A0A138AIC3</accession>
<reference evidence="2 5" key="2">
    <citation type="submission" date="2016-02" db="EMBL/GenBank/DDBJ databases">
        <authorList>
            <person name="Teng J.L."/>
            <person name="Tang Y."/>
            <person name="Huang Y."/>
            <person name="Guo F."/>
            <person name="Wei W."/>
            <person name="Chen J.H."/>
            <person name="Wong S.Y."/>
            <person name="Lau S.K."/>
            <person name="Woo P.C."/>
        </authorList>
    </citation>
    <scope>NUCLEOTIDE SEQUENCE [LARGE SCALE GENOMIC DNA]</scope>
    <source>
        <strain evidence="2 5">JCM 13375</strain>
    </source>
</reference>
<sequence length="167" mass="16625">MLGRKTQREPGVHGAGRVVVGVTRGGAVAAGVVVRGVGASVVTGVDGAAADGVLGMLGAVGVDGALGLGEAGPEGMADGAPDVPDGATTGRGAGEGPLHMLTVTAIAATQRAAAAAMARTRPAKPPSRRVPESTRCVMIHALLVGVRTRQRSSQSYRHTPSVRRAPR</sequence>
<dbReference type="Proteomes" id="UP000070409">
    <property type="component" value="Unassembled WGS sequence"/>
</dbReference>
<dbReference type="STRING" id="239498.AXK60_07235"/>
<name>A0A138AIC3_9ACTN</name>
<feature type="region of interest" description="Disordered" evidence="1">
    <location>
        <begin position="72"/>
        <end position="95"/>
    </location>
</feature>
<comment type="caution">
    <text evidence="3">The sequence shown here is derived from an EMBL/GenBank/DDBJ whole genome shotgun (WGS) entry which is preliminary data.</text>
</comment>
<reference evidence="3" key="1">
    <citation type="submission" date="2016-02" db="EMBL/GenBank/DDBJ databases">
        <authorList>
            <person name="Teng J.L."/>
            <person name="Yang Y."/>
            <person name="Huang Y."/>
            <person name="Guo F."/>
            <person name="Wei W."/>
            <person name="Chen J.H."/>
            <person name="Wong S.Y."/>
            <person name="Lau S.K."/>
            <person name="Woo P.C."/>
        </authorList>
    </citation>
    <scope>NUCLEOTIDE SEQUENCE</scope>
    <source>
        <strain evidence="3">JCM 15929</strain>
    </source>
</reference>
<dbReference type="EMBL" id="LSRE01000012">
    <property type="protein sequence ID" value="KXO98426.1"/>
    <property type="molecule type" value="Genomic_DNA"/>
</dbReference>
<evidence type="ECO:0000313" key="2">
    <source>
        <dbReference type="EMBL" id="KXO98426.1"/>
    </source>
</evidence>
<evidence type="ECO:0000256" key="1">
    <source>
        <dbReference type="SAM" id="MobiDB-lite"/>
    </source>
</evidence>
<reference evidence="4" key="3">
    <citation type="submission" date="2016-02" db="EMBL/GenBank/DDBJ databases">
        <authorList>
            <person name="Wen L."/>
            <person name="He K."/>
            <person name="Yang H."/>
        </authorList>
    </citation>
    <scope>NUCLEOTIDE SEQUENCE [LARGE SCALE GENOMIC DNA]</scope>
    <source>
        <strain evidence="4">JCM 15929</strain>
    </source>
</reference>
<protein>
    <submittedName>
        <fullName evidence="3">Uncharacterized protein</fullName>
    </submittedName>
</protein>
<dbReference type="AlphaFoldDB" id="A0A138AIC3"/>
<dbReference type="Proteomes" id="UP000070258">
    <property type="component" value="Unassembled WGS sequence"/>
</dbReference>
<gene>
    <name evidence="3" type="ORF">AXK60_07235</name>
    <name evidence="2" type="ORF">AXK61_02145</name>
</gene>
<evidence type="ECO:0000313" key="5">
    <source>
        <dbReference type="Proteomes" id="UP000070409"/>
    </source>
</evidence>
<keyword evidence="5" id="KW-1185">Reference proteome</keyword>
<evidence type="ECO:0000313" key="3">
    <source>
        <dbReference type="EMBL" id="KXP10256.1"/>
    </source>
</evidence>
<proteinExistence type="predicted"/>
<dbReference type="EMBL" id="LSRF01000033">
    <property type="protein sequence ID" value="KXP10256.1"/>
    <property type="molecule type" value="Genomic_DNA"/>
</dbReference>
<evidence type="ECO:0000313" key="4">
    <source>
        <dbReference type="Proteomes" id="UP000070258"/>
    </source>
</evidence>
<feature type="region of interest" description="Disordered" evidence="1">
    <location>
        <begin position="148"/>
        <end position="167"/>
    </location>
</feature>